<dbReference type="EMBL" id="CADILN010000012">
    <property type="protein sequence ID" value="CAB4052131.1"/>
    <property type="molecule type" value="Genomic_DNA"/>
</dbReference>
<reference evidence="1 2" key="1">
    <citation type="submission" date="2020-04" db="EMBL/GenBank/DDBJ databases">
        <authorList>
            <person name="De Canck E."/>
        </authorList>
    </citation>
    <scope>NUCLEOTIDE SEQUENCE [LARGE SCALE GENOMIC DNA]</scope>
    <source>
        <strain evidence="1 2">LMG 9964</strain>
    </source>
</reference>
<evidence type="ECO:0000313" key="1">
    <source>
        <dbReference type="EMBL" id="CAB4052131.1"/>
    </source>
</evidence>
<dbReference type="Proteomes" id="UP000494102">
    <property type="component" value="Unassembled WGS sequence"/>
</dbReference>
<gene>
    <name evidence="1" type="ORF">LMG9964_05817</name>
</gene>
<name>A0A6J5KEQ3_9BURK</name>
<accession>A0A6J5KEQ3</accession>
<proteinExistence type="predicted"/>
<sequence length="30" mass="3571">MHSAYQIRVTAFYSGRIDIDKKSLYFFALE</sequence>
<organism evidence="1 2">
    <name type="scientific">Paraburkholderia phenoliruptrix</name>
    <dbReference type="NCBI Taxonomy" id="252970"/>
    <lineage>
        <taxon>Bacteria</taxon>
        <taxon>Pseudomonadati</taxon>
        <taxon>Pseudomonadota</taxon>
        <taxon>Betaproteobacteria</taxon>
        <taxon>Burkholderiales</taxon>
        <taxon>Burkholderiaceae</taxon>
        <taxon>Paraburkholderia</taxon>
    </lineage>
</organism>
<dbReference type="AlphaFoldDB" id="A0A6J5KEQ3"/>
<protein>
    <submittedName>
        <fullName evidence="1">Uncharacterized protein</fullName>
    </submittedName>
</protein>
<evidence type="ECO:0000313" key="2">
    <source>
        <dbReference type="Proteomes" id="UP000494102"/>
    </source>
</evidence>